<evidence type="ECO:0000256" key="2">
    <source>
        <dbReference type="ARBA" id="ARBA00022801"/>
    </source>
</evidence>
<gene>
    <name evidence="6" type="ORF">Heshes_07160</name>
</gene>
<evidence type="ECO:0000313" key="6">
    <source>
        <dbReference type="EMBL" id="GLV13032.1"/>
    </source>
</evidence>
<name>A0AA37U854_9BACL</name>
<dbReference type="PANTHER" id="PTHR11049:SF24">
    <property type="entry name" value="CYTOSOLIC ACYL COENZYME A THIOESTER HYDROLASE"/>
    <property type="match status" value="1"/>
</dbReference>
<proteinExistence type="inferred from homology"/>
<feature type="compositionally biased region" description="Basic and acidic residues" evidence="4">
    <location>
        <begin position="11"/>
        <end position="23"/>
    </location>
</feature>
<reference evidence="6" key="1">
    <citation type="submission" date="2023-02" db="EMBL/GenBank/DDBJ databases">
        <title>Proposal of a novel subspecies: Alicyclobacillus hesperidum subspecies aegle.</title>
        <authorList>
            <person name="Goto K."/>
            <person name="Fujii T."/>
            <person name="Yasui K."/>
            <person name="Mochida K."/>
            <person name="Kato-Tanaka Y."/>
            <person name="Morohoshi S."/>
            <person name="An S.Y."/>
            <person name="Kasai H."/>
            <person name="Yokota A."/>
        </authorList>
    </citation>
    <scope>NUCLEOTIDE SEQUENCE</scope>
    <source>
        <strain evidence="6">DSM 12766</strain>
    </source>
</reference>
<dbReference type="InterPro" id="IPR006683">
    <property type="entry name" value="Thioestr_dom"/>
</dbReference>
<dbReference type="Gene3D" id="3.10.129.10">
    <property type="entry name" value="Hotdog Thioesterase"/>
    <property type="match status" value="1"/>
</dbReference>
<evidence type="ECO:0000259" key="5">
    <source>
        <dbReference type="PROSITE" id="PS51770"/>
    </source>
</evidence>
<organism evidence="6 7">
    <name type="scientific">Alicyclobacillus hesperidum</name>
    <dbReference type="NCBI Taxonomy" id="89784"/>
    <lineage>
        <taxon>Bacteria</taxon>
        <taxon>Bacillati</taxon>
        <taxon>Bacillota</taxon>
        <taxon>Bacilli</taxon>
        <taxon>Bacillales</taxon>
        <taxon>Alicyclobacillaceae</taxon>
        <taxon>Alicyclobacillus</taxon>
    </lineage>
</organism>
<feature type="region of interest" description="Disordered" evidence="4">
    <location>
        <begin position="149"/>
        <end position="177"/>
    </location>
</feature>
<sequence length="193" mass="21582">MVPKWGQASLKKGEGQMEPNREEKFCKESRATKILRVFPSDLNDHNTMFGGKLMAYIDDVASISAERHARAECVTASTDSVDFLLPIREGHSVCLTSYVTSTGRSSMEVFVKVVAEHLRTGERMIAATAFLTFVALGPDGRPVPVPKVIPESPEEKKLHETAPARAEARKRHREQSKLLAEHLRPDRLWEMGN</sequence>
<accession>A0AA37U854</accession>
<dbReference type="CDD" id="cd03442">
    <property type="entry name" value="BFIT_BACH"/>
    <property type="match status" value="1"/>
</dbReference>
<dbReference type="Proteomes" id="UP001157137">
    <property type="component" value="Unassembled WGS sequence"/>
</dbReference>
<dbReference type="InterPro" id="IPR033120">
    <property type="entry name" value="HOTDOG_ACOT"/>
</dbReference>
<dbReference type="AlphaFoldDB" id="A0AA37U854"/>
<dbReference type="EMBL" id="BSRA01000003">
    <property type="protein sequence ID" value="GLV13032.1"/>
    <property type="molecule type" value="Genomic_DNA"/>
</dbReference>
<dbReference type="GO" id="GO:0052816">
    <property type="term" value="F:long-chain fatty acyl-CoA hydrolase activity"/>
    <property type="evidence" value="ECO:0007669"/>
    <property type="project" value="TreeGrafter"/>
</dbReference>
<evidence type="ECO:0000256" key="3">
    <source>
        <dbReference type="PROSITE-ProRule" id="PRU01106"/>
    </source>
</evidence>
<evidence type="ECO:0000313" key="7">
    <source>
        <dbReference type="Proteomes" id="UP001157137"/>
    </source>
</evidence>
<dbReference type="PANTHER" id="PTHR11049">
    <property type="entry name" value="ACYL COENZYME A THIOESTER HYDROLASE"/>
    <property type="match status" value="1"/>
</dbReference>
<feature type="region of interest" description="Disordered" evidence="4">
    <location>
        <begin position="1"/>
        <end position="23"/>
    </location>
</feature>
<dbReference type="GO" id="GO:0009062">
    <property type="term" value="P:fatty acid catabolic process"/>
    <property type="evidence" value="ECO:0007669"/>
    <property type="project" value="TreeGrafter"/>
</dbReference>
<evidence type="ECO:0000256" key="4">
    <source>
        <dbReference type="SAM" id="MobiDB-lite"/>
    </source>
</evidence>
<dbReference type="PROSITE" id="PS51770">
    <property type="entry name" value="HOTDOG_ACOT"/>
    <property type="match status" value="1"/>
</dbReference>
<comment type="caution">
    <text evidence="6">The sequence shown here is derived from an EMBL/GenBank/DDBJ whole genome shotgun (WGS) entry which is preliminary data.</text>
</comment>
<feature type="domain" description="HotDog ACOT-type" evidence="5">
    <location>
        <begin position="27"/>
        <end position="139"/>
    </location>
</feature>
<feature type="compositionally biased region" description="Basic and acidic residues" evidence="4">
    <location>
        <begin position="153"/>
        <end position="162"/>
    </location>
</feature>
<protein>
    <submittedName>
        <fullName evidence="6">Acyl-CoA thioesterase</fullName>
    </submittedName>
</protein>
<keyword evidence="2 3" id="KW-0378">Hydrolase</keyword>
<dbReference type="SUPFAM" id="SSF54637">
    <property type="entry name" value="Thioesterase/thiol ester dehydrase-isomerase"/>
    <property type="match status" value="1"/>
</dbReference>
<dbReference type="GO" id="GO:0005829">
    <property type="term" value="C:cytosol"/>
    <property type="evidence" value="ECO:0007669"/>
    <property type="project" value="TreeGrafter"/>
</dbReference>
<dbReference type="InterPro" id="IPR040170">
    <property type="entry name" value="Cytosol_ACT"/>
</dbReference>
<evidence type="ECO:0000256" key="1">
    <source>
        <dbReference type="ARBA" id="ARBA00010458"/>
    </source>
</evidence>
<dbReference type="Pfam" id="PF03061">
    <property type="entry name" value="4HBT"/>
    <property type="match status" value="1"/>
</dbReference>
<dbReference type="GO" id="GO:0006637">
    <property type="term" value="P:acyl-CoA metabolic process"/>
    <property type="evidence" value="ECO:0007669"/>
    <property type="project" value="TreeGrafter"/>
</dbReference>
<comment type="similarity">
    <text evidence="1">Belongs to the acyl coenzyme A hydrolase family.</text>
</comment>
<dbReference type="InterPro" id="IPR029069">
    <property type="entry name" value="HotDog_dom_sf"/>
</dbReference>